<evidence type="ECO:0000313" key="3">
    <source>
        <dbReference type="Proteomes" id="UP000183816"/>
    </source>
</evidence>
<dbReference type="NCBIfam" id="TIGR01218">
    <property type="entry name" value="Gpos_tandem_5TM"/>
    <property type="match status" value="1"/>
</dbReference>
<keyword evidence="1" id="KW-1133">Transmembrane helix</keyword>
<evidence type="ECO:0000313" key="2">
    <source>
        <dbReference type="EMBL" id="SDP00076.1"/>
    </source>
</evidence>
<name>A0A1H0P5U8_STREI</name>
<sequence length="214" mass="25594">MRIKFSQVNFRYLVFNYKDKFFLFDRYPVNLLCFIFLPMSWIFTQNCYEISKETYQNLRTLNQENKSETISITFITSLIIFLSSILKKIIYLLEVDFGFSINLLILLFIVLADILLINLWSKREFNKVSENYPQIFMEKQKVKIRLDGYKKITKLMFLYLMIYFIAAVSVWIELKYGNYFFMIGSGIIIFIVLLLAFGSFNEGAEYKVRLLKEI</sequence>
<feature type="transmembrane region" description="Helical" evidence="1">
    <location>
        <begin position="27"/>
        <end position="48"/>
    </location>
</feature>
<dbReference type="RefSeq" id="WP_074482460.1">
    <property type="nucleotide sequence ID" value="NZ_FNJK01000004.1"/>
</dbReference>
<feature type="transmembrane region" description="Helical" evidence="1">
    <location>
        <begin position="178"/>
        <end position="200"/>
    </location>
</feature>
<feature type="transmembrane region" description="Helical" evidence="1">
    <location>
        <begin position="99"/>
        <end position="120"/>
    </location>
</feature>
<accession>A0A1H0P5U8</accession>
<dbReference type="EMBL" id="FNJK01000004">
    <property type="protein sequence ID" value="SDP00076.1"/>
    <property type="molecule type" value="Genomic_DNA"/>
</dbReference>
<feature type="transmembrane region" description="Helical" evidence="1">
    <location>
        <begin position="69"/>
        <end position="93"/>
    </location>
</feature>
<feature type="transmembrane region" description="Helical" evidence="1">
    <location>
        <begin position="155"/>
        <end position="172"/>
    </location>
</feature>
<dbReference type="AlphaFoldDB" id="A0A1H0P5U8"/>
<evidence type="ECO:0000256" key="1">
    <source>
        <dbReference type="SAM" id="Phobius"/>
    </source>
</evidence>
<protein>
    <submittedName>
        <fullName evidence="2">Tandem five-transmembrane protein</fullName>
    </submittedName>
</protein>
<proteinExistence type="predicted"/>
<keyword evidence="1 2" id="KW-0812">Transmembrane</keyword>
<keyword evidence="1" id="KW-0472">Membrane</keyword>
<dbReference type="Pfam" id="PF04276">
    <property type="entry name" value="DUF443"/>
    <property type="match status" value="1"/>
</dbReference>
<dbReference type="Proteomes" id="UP000183816">
    <property type="component" value="Unassembled WGS sequence"/>
</dbReference>
<reference evidence="2 3" key="1">
    <citation type="submission" date="2016-10" db="EMBL/GenBank/DDBJ databases">
        <authorList>
            <person name="de Groot N.N."/>
        </authorList>
    </citation>
    <scope>NUCLEOTIDE SEQUENCE [LARGE SCALE GENOMIC DNA]</scope>
    <source>
        <strain evidence="2 3">Sb04</strain>
    </source>
</reference>
<gene>
    <name evidence="2" type="ORF">SAMN05216347_10420</name>
</gene>
<organism evidence="2 3">
    <name type="scientific">Streptococcus equinus</name>
    <name type="common">Streptococcus bovis</name>
    <dbReference type="NCBI Taxonomy" id="1335"/>
    <lineage>
        <taxon>Bacteria</taxon>
        <taxon>Bacillati</taxon>
        <taxon>Bacillota</taxon>
        <taxon>Bacilli</taxon>
        <taxon>Lactobacillales</taxon>
        <taxon>Streptococcaceae</taxon>
        <taxon>Streptococcus</taxon>
    </lineage>
</organism>
<dbReference type="InterPro" id="IPR005915">
    <property type="entry name" value="Tandem_5TM"/>
</dbReference>